<dbReference type="PANTHER" id="PTHR13932">
    <property type="entry name" value="COPROPORPHYRINIGEN III OXIDASE"/>
    <property type="match status" value="1"/>
</dbReference>
<dbReference type="Gene3D" id="1.10.10.920">
    <property type="match status" value="1"/>
</dbReference>
<dbReference type="InterPro" id="IPR023404">
    <property type="entry name" value="rSAM_horseshoe"/>
</dbReference>
<comment type="cofactor">
    <cofactor evidence="15 17">
        <name>[4Fe-4S] cluster</name>
        <dbReference type="ChEBI" id="CHEBI:49883"/>
    </cofactor>
    <text evidence="15 17">Binds 1 [4Fe-4S] cluster. The cluster is coordinated with 3 cysteines and an exchangeable S-adenosyl-L-methionine.</text>
</comment>
<protein>
    <recommendedName>
        <fullName evidence="15">Coproporphyrinogen-III oxidase</fullName>
        <ecNumber evidence="15">1.3.98.3</ecNumber>
    </recommendedName>
</protein>
<dbReference type="Pfam" id="PF04055">
    <property type="entry name" value="Radical_SAM"/>
    <property type="match status" value="1"/>
</dbReference>
<evidence type="ECO:0000256" key="5">
    <source>
        <dbReference type="ARBA" id="ARBA00022485"/>
    </source>
</evidence>
<dbReference type="GO" id="GO:0051989">
    <property type="term" value="F:coproporphyrinogen dehydrogenase activity"/>
    <property type="evidence" value="ECO:0007669"/>
    <property type="project" value="UniProtKB-EC"/>
</dbReference>
<dbReference type="InterPro" id="IPR007197">
    <property type="entry name" value="rSAM"/>
</dbReference>
<keyword evidence="9 15" id="KW-0560">Oxidoreductase</keyword>
<feature type="binding site" evidence="16">
    <location>
        <begin position="132"/>
        <end position="133"/>
    </location>
    <ligand>
        <name>S-adenosyl-L-methionine</name>
        <dbReference type="ChEBI" id="CHEBI:59789"/>
        <label>2</label>
    </ligand>
</feature>
<comment type="similarity">
    <text evidence="3 15">Belongs to the anaerobic coproporphyrinogen-III oxidase family.</text>
</comment>
<dbReference type="GO" id="GO:0005737">
    <property type="term" value="C:cytoplasm"/>
    <property type="evidence" value="ECO:0007669"/>
    <property type="project" value="UniProtKB-SubCell"/>
</dbReference>
<feature type="binding site" evidence="17">
    <location>
        <position position="84"/>
    </location>
    <ligand>
        <name>[4Fe-4S] cluster</name>
        <dbReference type="ChEBI" id="CHEBI:49883"/>
        <note>4Fe-4S-S-AdoMet</note>
    </ligand>
</feature>
<evidence type="ECO:0000256" key="16">
    <source>
        <dbReference type="PIRSR" id="PIRSR000167-1"/>
    </source>
</evidence>
<evidence type="ECO:0000256" key="7">
    <source>
        <dbReference type="ARBA" id="ARBA00022691"/>
    </source>
</evidence>
<dbReference type="GO" id="GO:0006782">
    <property type="term" value="P:protoporphyrinogen IX biosynthetic process"/>
    <property type="evidence" value="ECO:0007669"/>
    <property type="project" value="UniProtKB-UniPathway"/>
</dbReference>
<organism evidence="19 20">
    <name type="scientific">Chiayiivirga flava</name>
    <dbReference type="NCBI Taxonomy" id="659595"/>
    <lineage>
        <taxon>Bacteria</taxon>
        <taxon>Pseudomonadati</taxon>
        <taxon>Pseudomonadota</taxon>
        <taxon>Gammaproteobacteria</taxon>
        <taxon>Lysobacterales</taxon>
        <taxon>Lysobacteraceae</taxon>
        <taxon>Chiayiivirga</taxon>
    </lineage>
</organism>
<dbReference type="NCBIfam" id="TIGR00538">
    <property type="entry name" value="hemN"/>
    <property type="match status" value="1"/>
</dbReference>
<dbReference type="EC" id="1.3.98.3" evidence="15"/>
<feature type="binding site" evidence="17">
    <location>
        <position position="87"/>
    </location>
    <ligand>
        <name>[4Fe-4S] cluster</name>
        <dbReference type="ChEBI" id="CHEBI:49883"/>
        <note>4Fe-4S-S-AdoMet</note>
    </ligand>
</feature>
<evidence type="ECO:0000256" key="3">
    <source>
        <dbReference type="ARBA" id="ARBA00005493"/>
    </source>
</evidence>
<feature type="binding site" evidence="16">
    <location>
        <position position="230"/>
    </location>
    <ligand>
        <name>S-adenosyl-L-methionine</name>
        <dbReference type="ChEBI" id="CHEBI:59789"/>
        <label>2</label>
    </ligand>
</feature>
<name>A0A7W8D5F1_9GAMM</name>
<evidence type="ECO:0000256" key="11">
    <source>
        <dbReference type="ARBA" id="ARBA00023014"/>
    </source>
</evidence>
<evidence type="ECO:0000256" key="1">
    <source>
        <dbReference type="ARBA" id="ARBA00004496"/>
    </source>
</evidence>
<dbReference type="UniPathway" id="UPA00251">
    <property type="reaction ID" value="UER00323"/>
</dbReference>
<reference evidence="19 20" key="1">
    <citation type="submission" date="2020-08" db="EMBL/GenBank/DDBJ databases">
        <title>Genomic Encyclopedia of Type Strains, Phase IV (KMG-IV): sequencing the most valuable type-strain genomes for metagenomic binning, comparative biology and taxonomic classification.</title>
        <authorList>
            <person name="Goeker M."/>
        </authorList>
    </citation>
    <scope>NUCLEOTIDE SEQUENCE [LARGE SCALE GENOMIC DNA]</scope>
    <source>
        <strain evidence="19 20">DSM 24163</strain>
    </source>
</reference>
<feature type="binding site" evidence="16">
    <location>
        <position position="205"/>
    </location>
    <ligand>
        <name>S-adenosyl-L-methionine</name>
        <dbReference type="ChEBI" id="CHEBI:59789"/>
        <label>2</label>
    </ligand>
</feature>
<dbReference type="SFLD" id="SFLDS00029">
    <property type="entry name" value="Radical_SAM"/>
    <property type="match status" value="1"/>
</dbReference>
<comment type="pathway">
    <text evidence="2 15">Porphyrin-containing compound metabolism; protoporphyrin-IX biosynthesis; protoporphyrinogen-IX from coproporphyrinogen-III (AdoMet route): step 1/1.</text>
</comment>
<comment type="subcellular location">
    <subcellularLocation>
        <location evidence="1 15">Cytoplasm</location>
    </subcellularLocation>
</comment>
<dbReference type="InterPro" id="IPR010723">
    <property type="entry name" value="HemN_C"/>
</dbReference>
<comment type="caution">
    <text evidence="19">The sequence shown here is derived from an EMBL/GenBank/DDBJ whole genome shotgun (WGS) entry which is preliminary data.</text>
</comment>
<keyword evidence="11 15" id="KW-0411">Iron-sulfur</keyword>
<evidence type="ECO:0000256" key="12">
    <source>
        <dbReference type="ARBA" id="ARBA00023244"/>
    </source>
</evidence>
<comment type="catalytic activity">
    <reaction evidence="14 15">
        <text>coproporphyrinogen III + 2 S-adenosyl-L-methionine = protoporphyrinogen IX + 2 5'-deoxyadenosine + 2 L-methionine + 2 CO2</text>
        <dbReference type="Rhea" id="RHEA:15425"/>
        <dbReference type="ChEBI" id="CHEBI:16526"/>
        <dbReference type="ChEBI" id="CHEBI:17319"/>
        <dbReference type="ChEBI" id="CHEBI:57307"/>
        <dbReference type="ChEBI" id="CHEBI:57309"/>
        <dbReference type="ChEBI" id="CHEBI:57844"/>
        <dbReference type="ChEBI" id="CHEBI:59789"/>
        <dbReference type="EC" id="1.3.98.3"/>
    </reaction>
</comment>
<evidence type="ECO:0000256" key="13">
    <source>
        <dbReference type="ARBA" id="ARBA00024295"/>
    </source>
</evidence>
<dbReference type="CDD" id="cd01335">
    <property type="entry name" value="Radical_SAM"/>
    <property type="match status" value="1"/>
</dbReference>
<evidence type="ECO:0000313" key="20">
    <source>
        <dbReference type="Proteomes" id="UP000521199"/>
    </source>
</evidence>
<proteinExistence type="inferred from homology"/>
<feature type="binding site" evidence="16">
    <location>
        <position position="193"/>
    </location>
    <ligand>
        <name>S-adenosyl-L-methionine</name>
        <dbReference type="ChEBI" id="CHEBI:59789"/>
        <label>2</label>
    </ligand>
</feature>
<dbReference type="Pfam" id="PF06969">
    <property type="entry name" value="HemN_C"/>
    <property type="match status" value="1"/>
</dbReference>
<evidence type="ECO:0000256" key="4">
    <source>
        <dbReference type="ARBA" id="ARBA00011245"/>
    </source>
</evidence>
<dbReference type="InterPro" id="IPR006638">
    <property type="entry name" value="Elp3/MiaA/NifB-like_rSAM"/>
</dbReference>
<keyword evidence="12 15" id="KW-0627">Porphyrin biosynthesis</keyword>
<dbReference type="GO" id="GO:0046872">
    <property type="term" value="F:metal ion binding"/>
    <property type="evidence" value="ECO:0007669"/>
    <property type="project" value="UniProtKB-KW"/>
</dbReference>
<comment type="subunit">
    <text evidence="4">Monomer.</text>
</comment>
<dbReference type="PIRSF" id="PIRSF000167">
    <property type="entry name" value="HemN"/>
    <property type="match status" value="1"/>
</dbReference>
<dbReference type="RefSeq" id="WP_183959631.1">
    <property type="nucleotide sequence ID" value="NZ_JACHHP010000001.1"/>
</dbReference>
<evidence type="ECO:0000259" key="18">
    <source>
        <dbReference type="PROSITE" id="PS51918"/>
    </source>
</evidence>
<dbReference type="InterPro" id="IPR034505">
    <property type="entry name" value="Coproporphyrinogen-III_oxidase"/>
</dbReference>
<dbReference type="SUPFAM" id="SSF102114">
    <property type="entry name" value="Radical SAM enzymes"/>
    <property type="match status" value="1"/>
</dbReference>
<evidence type="ECO:0000256" key="14">
    <source>
        <dbReference type="ARBA" id="ARBA00048321"/>
    </source>
</evidence>
<dbReference type="Proteomes" id="UP000521199">
    <property type="component" value="Unassembled WGS sequence"/>
</dbReference>
<evidence type="ECO:0000256" key="15">
    <source>
        <dbReference type="PIRNR" id="PIRNR000167"/>
    </source>
</evidence>
<evidence type="ECO:0000313" key="19">
    <source>
        <dbReference type="EMBL" id="MBB5207120.1"/>
    </source>
</evidence>
<comment type="function">
    <text evidence="13">Involved in the heme biosynthesis. Catalyzes the anaerobic oxidative decarboxylation of propionate groups of rings A and B of coproporphyrinogen III to yield the vinyl groups in protoporphyrinogen IX.</text>
</comment>
<dbReference type="InterPro" id="IPR004558">
    <property type="entry name" value="Coprogen_oxidase_HemN"/>
</dbReference>
<keyword evidence="5 15" id="KW-0004">4Fe-4S</keyword>
<dbReference type="InterPro" id="IPR058240">
    <property type="entry name" value="rSAM_sf"/>
</dbReference>
<dbReference type="PROSITE" id="PS51918">
    <property type="entry name" value="RADICAL_SAM"/>
    <property type="match status" value="1"/>
</dbReference>
<feature type="binding site" evidence="16">
    <location>
        <position position="166"/>
    </location>
    <ligand>
        <name>S-adenosyl-L-methionine</name>
        <dbReference type="ChEBI" id="CHEBI:59789"/>
        <label>1</label>
    </ligand>
</feature>
<sequence>MCPHPSARVSRAAVPLTVDWPFDAELLRRHDRPGPRYTSYPTAPHFAAAFGEDRWRAAIRAGNELPAPKPLSLYVHVPYCADPCFYCGCNRVITRDAARASAYLARLRRELAGVAPLFDRHRQVVQLHLGGGTPNFVAPAQLAGLIDAVATGFTLSPSPDRDISIELDPRHIDADGIAVLARAGFNRASLGVQDFDPAVQAAVNRVQEADATLRLIDACRRSGFRSVNVDLIYGLPKQTRAGFARTLAQVLQARPDRLAIYGYAHMPSLFRAQRQIDAADLPDAEQRLVLLGLAVETLCGAGYRYIGMDHFALPDDDLAKAQARGDLHRNFMGYTTHPQTDLVGIGVSAISHIGDTYSQNHRDLPAWESAIDAGRLPLWRGIALDADDRLRADVIQGLMCQGRIDIPAIEQRHDIDFAATFREALRLLEPLRADGIVEVTATGIAATRRGRGLLRAIAQCFDRYLQDARRDAA</sequence>
<keyword evidence="6 15" id="KW-0963">Cytoplasm</keyword>
<evidence type="ECO:0000256" key="6">
    <source>
        <dbReference type="ARBA" id="ARBA00022490"/>
    </source>
</evidence>
<keyword evidence="20" id="KW-1185">Reference proteome</keyword>
<evidence type="ECO:0000256" key="9">
    <source>
        <dbReference type="ARBA" id="ARBA00023002"/>
    </source>
</evidence>
<feature type="binding site" evidence="17">
    <location>
        <position position="80"/>
    </location>
    <ligand>
        <name>[4Fe-4S] cluster</name>
        <dbReference type="ChEBI" id="CHEBI:49883"/>
        <note>4Fe-4S-S-AdoMet</note>
    </ligand>
</feature>
<feature type="domain" description="Radical SAM core" evidence="18">
    <location>
        <begin position="65"/>
        <end position="304"/>
    </location>
</feature>
<gene>
    <name evidence="19" type="ORF">HNQ52_000636</name>
</gene>
<evidence type="ECO:0000256" key="8">
    <source>
        <dbReference type="ARBA" id="ARBA00022723"/>
    </source>
</evidence>
<accession>A0A7W8D5F1</accession>
<dbReference type="SMART" id="SM00729">
    <property type="entry name" value="Elp3"/>
    <property type="match status" value="1"/>
</dbReference>
<keyword evidence="7 15" id="KW-0949">S-adenosyl-L-methionine</keyword>
<keyword evidence="10 15" id="KW-0408">Iron</keyword>
<dbReference type="GO" id="GO:0004109">
    <property type="term" value="F:coproporphyrinogen oxidase activity"/>
    <property type="evidence" value="ECO:0007669"/>
    <property type="project" value="InterPro"/>
</dbReference>
<feature type="binding site" evidence="16">
    <location>
        <position position="350"/>
    </location>
    <ligand>
        <name>S-adenosyl-L-methionine</name>
        <dbReference type="ChEBI" id="CHEBI:59789"/>
        <label>1</label>
    </ligand>
</feature>
<evidence type="ECO:0000256" key="10">
    <source>
        <dbReference type="ARBA" id="ARBA00023004"/>
    </source>
</evidence>
<dbReference type="EMBL" id="JACHHP010000001">
    <property type="protein sequence ID" value="MBB5207120.1"/>
    <property type="molecule type" value="Genomic_DNA"/>
</dbReference>
<dbReference type="SFLD" id="SFLDG01065">
    <property type="entry name" value="anaerobic_coproporphyrinogen-I"/>
    <property type="match status" value="1"/>
</dbReference>
<feature type="binding site" evidence="16">
    <location>
        <begin position="86"/>
        <end position="88"/>
    </location>
    <ligand>
        <name>S-adenosyl-L-methionine</name>
        <dbReference type="ChEBI" id="CHEBI:59789"/>
        <label>2</label>
    </ligand>
</feature>
<dbReference type="PANTHER" id="PTHR13932:SF6">
    <property type="entry name" value="OXYGEN-INDEPENDENT COPROPORPHYRINOGEN III OXIDASE"/>
    <property type="match status" value="1"/>
</dbReference>
<evidence type="ECO:0000256" key="2">
    <source>
        <dbReference type="ARBA" id="ARBA00004785"/>
    </source>
</evidence>
<evidence type="ECO:0000256" key="17">
    <source>
        <dbReference type="PIRSR" id="PIRSR000167-2"/>
    </source>
</evidence>
<feature type="binding site" evidence="16">
    <location>
        <position position="74"/>
    </location>
    <ligand>
        <name>S-adenosyl-L-methionine</name>
        <dbReference type="ChEBI" id="CHEBI:59789"/>
        <label>1</label>
    </ligand>
</feature>
<dbReference type="GO" id="GO:0051539">
    <property type="term" value="F:4 iron, 4 sulfur cluster binding"/>
    <property type="evidence" value="ECO:0007669"/>
    <property type="project" value="UniProtKB-KW"/>
</dbReference>
<keyword evidence="8 15" id="KW-0479">Metal-binding</keyword>
<feature type="binding site" evidence="16">
    <location>
        <position position="264"/>
    </location>
    <ligand>
        <name>S-adenosyl-L-methionine</name>
        <dbReference type="ChEBI" id="CHEBI:59789"/>
        <label>2</label>
    </ligand>
</feature>
<dbReference type="Gene3D" id="3.80.30.20">
    <property type="entry name" value="tm_1862 like domain"/>
    <property type="match status" value="1"/>
</dbReference>
<dbReference type="FunFam" id="1.10.10.920:FF:000001">
    <property type="entry name" value="Coproporphyrinogen-III oxidase"/>
    <property type="match status" value="1"/>
</dbReference>
<dbReference type="AlphaFoldDB" id="A0A7W8D5F1"/>
<feature type="binding site" evidence="16">
    <location>
        <position position="131"/>
    </location>
    <ligand>
        <name>S-adenosyl-L-methionine</name>
        <dbReference type="ChEBI" id="CHEBI:59789"/>
        <label>1</label>
    </ligand>
</feature>